<name>A0A443NRD2_9MAGN</name>
<evidence type="ECO:0000313" key="5">
    <source>
        <dbReference type="Proteomes" id="UP000283530"/>
    </source>
</evidence>
<organism evidence="4 5">
    <name type="scientific">Cinnamomum micranthum f. kanehirae</name>
    <dbReference type="NCBI Taxonomy" id="337451"/>
    <lineage>
        <taxon>Eukaryota</taxon>
        <taxon>Viridiplantae</taxon>
        <taxon>Streptophyta</taxon>
        <taxon>Embryophyta</taxon>
        <taxon>Tracheophyta</taxon>
        <taxon>Spermatophyta</taxon>
        <taxon>Magnoliopsida</taxon>
        <taxon>Magnoliidae</taxon>
        <taxon>Laurales</taxon>
        <taxon>Lauraceae</taxon>
        <taxon>Cinnamomum</taxon>
    </lineage>
</organism>
<dbReference type="PANTHER" id="PTHR31642">
    <property type="entry name" value="TRICHOTHECENE 3-O-ACETYLTRANSFERASE"/>
    <property type="match status" value="1"/>
</dbReference>
<evidence type="ECO:0000313" key="4">
    <source>
        <dbReference type="EMBL" id="RWR81085.1"/>
    </source>
</evidence>
<evidence type="ECO:0000256" key="3">
    <source>
        <dbReference type="ARBA" id="ARBA00023315"/>
    </source>
</evidence>
<sequence>MKVNMESSILLKPSYEGEPPSTAGSIPLSVFDKVTYDTHIAIIWAFKPPTPPNTNMQKGLQKVLAIYREWAGRLRMDENDRPSILLNDEGMRFVEASADWTLDHTMLLKPSKTLLNFHPTVKGVHELLQVQITRFTCGSVVVGFTFHHLVADGQSTINFLIAWARACRGLHKNPLPLHDRTIFTPRNPPRVEFEHQRIEFVNKKVIKEHPYPYPNSDDSSNRLIMHKVHFTREFLTKLKAKASAGRNRPHSTLECLVAHLWRAITQARGLNESEMTHVRISVDGRARLNPPVPNEYFGNLVLWAFPRAKVKDLLQEPLHFAAKLIHDAVSNVNDDYFNSFIDFASKEEEVKDLVPTAADKLVLCSNVDVDSWLKFPIYDLDFGGGTPYIFMPSYIPVNGLFYLLPSIVEDRSIDVFISLFEENLVQTKRTILLKPSYEGKPPSITDSIPLSVFDKFTYDIHIPVVWAFKPPTPPNTTIQKGLQKALAFYREWAGRLGIDNKGRPAILLNDKGVRFVEASADCAVDQAMPLKPSVALLNFHPSVKGVEELLQVQITRFTCGSMVVGFTSHHIVADGHSTKNFLIAWTRACRGLDLNSLPLHDRTIFTPRDPPQVKFEHKTIEFKNKKVEHPWLNYTSDGLVIHMVHFTLEFLTKLKAKASAGRNRPYSTLECLVAHLWRAITQARGLNEFETTHVRISVDGRARLNPPVPNEYFGNLVLWAFPRAKVKELLQEPVQYAAEIIHDAISNVNDDYFRSFIDFANKEEEVKDLVPTADADKAVLCPHLEVDSWLRFPIYDLDFGGGRPYFFMPSYIPVDGMLGLLPSINGDGSIDVFISLFEENLATFNKICYSLSP</sequence>
<dbReference type="Pfam" id="PF02458">
    <property type="entry name" value="Transferase"/>
    <property type="match status" value="2"/>
</dbReference>
<proteinExistence type="inferred from homology"/>
<keyword evidence="2 4" id="KW-0808">Transferase</keyword>
<dbReference type="InterPro" id="IPR023213">
    <property type="entry name" value="CAT-like_dom_sf"/>
</dbReference>
<dbReference type="EMBL" id="QPKB01000003">
    <property type="protein sequence ID" value="RWR81085.1"/>
    <property type="molecule type" value="Genomic_DNA"/>
</dbReference>
<keyword evidence="3" id="KW-0012">Acyltransferase</keyword>
<dbReference type="OrthoDB" id="671439at2759"/>
<accession>A0A443NRD2</accession>
<dbReference type="GO" id="GO:0016747">
    <property type="term" value="F:acyltransferase activity, transferring groups other than amino-acyl groups"/>
    <property type="evidence" value="ECO:0007669"/>
    <property type="project" value="TreeGrafter"/>
</dbReference>
<dbReference type="AlphaFoldDB" id="A0A443NRD2"/>
<evidence type="ECO:0000256" key="2">
    <source>
        <dbReference type="ARBA" id="ARBA00022679"/>
    </source>
</evidence>
<dbReference type="InterPro" id="IPR050317">
    <property type="entry name" value="Plant_Fungal_Acyltransferase"/>
</dbReference>
<protein>
    <submittedName>
        <fullName evidence="4">Agmatine coumaroyltransferase-2</fullName>
    </submittedName>
</protein>
<reference evidence="4 5" key="1">
    <citation type="journal article" date="2019" name="Nat. Plants">
        <title>Stout camphor tree genome fills gaps in understanding of flowering plant genome evolution.</title>
        <authorList>
            <person name="Chaw S.M."/>
            <person name="Liu Y.C."/>
            <person name="Wu Y.W."/>
            <person name="Wang H.Y."/>
            <person name="Lin C.I."/>
            <person name="Wu C.S."/>
            <person name="Ke H.M."/>
            <person name="Chang L.Y."/>
            <person name="Hsu C.Y."/>
            <person name="Yang H.T."/>
            <person name="Sudianto E."/>
            <person name="Hsu M.H."/>
            <person name="Wu K.P."/>
            <person name="Wang L.N."/>
            <person name="Leebens-Mack J.H."/>
            <person name="Tsai I.J."/>
        </authorList>
    </citation>
    <scope>NUCLEOTIDE SEQUENCE [LARGE SCALE GENOMIC DNA]</scope>
    <source>
        <strain evidence="5">cv. Chaw 1501</strain>
        <tissue evidence="4">Young leaves</tissue>
    </source>
</reference>
<dbReference type="Proteomes" id="UP000283530">
    <property type="component" value="Unassembled WGS sequence"/>
</dbReference>
<dbReference type="Gene3D" id="3.30.559.10">
    <property type="entry name" value="Chloramphenicol acetyltransferase-like domain"/>
    <property type="match status" value="4"/>
</dbReference>
<dbReference type="PANTHER" id="PTHR31642:SF13">
    <property type="entry name" value="AGMATINE HYDROXYCINNAMOYLTRANSFERASE 1"/>
    <property type="match status" value="1"/>
</dbReference>
<keyword evidence="5" id="KW-1185">Reference proteome</keyword>
<comment type="similarity">
    <text evidence="1">Belongs to the plant acyltransferase family.</text>
</comment>
<evidence type="ECO:0000256" key="1">
    <source>
        <dbReference type="ARBA" id="ARBA00009861"/>
    </source>
</evidence>
<dbReference type="FunFam" id="3.30.559.10:FF:000008">
    <property type="entry name" value="Tryptamine hydroxycinnamoyl transferase"/>
    <property type="match status" value="2"/>
</dbReference>
<comment type="caution">
    <text evidence="4">The sequence shown here is derived from an EMBL/GenBank/DDBJ whole genome shotgun (WGS) entry which is preliminary data.</text>
</comment>
<gene>
    <name evidence="4" type="ORF">CKAN_00975300</name>
</gene>